<accession>A0A7Z2W2J8</accession>
<keyword evidence="1" id="KW-0614">Plasmid</keyword>
<geneLocation type="plasmid" evidence="1 2">
    <name>unnamed1</name>
</geneLocation>
<dbReference type="InterPro" id="IPR036526">
    <property type="entry name" value="C-N_Hydrolase_sf"/>
</dbReference>
<dbReference type="RefSeq" id="WP_170205757.1">
    <property type="nucleotide sequence ID" value="NZ_CP051686.1"/>
</dbReference>
<dbReference type="Gene3D" id="3.60.110.10">
    <property type="entry name" value="Carbon-nitrogen hydrolase"/>
    <property type="match status" value="1"/>
</dbReference>
<dbReference type="EMBL" id="CP051686">
    <property type="protein sequence ID" value="QJE03681.1"/>
    <property type="molecule type" value="Genomic_DNA"/>
</dbReference>
<dbReference type="SUPFAM" id="SSF56317">
    <property type="entry name" value="Carbon-nitrogen hydrolase"/>
    <property type="match status" value="1"/>
</dbReference>
<evidence type="ECO:0000313" key="2">
    <source>
        <dbReference type="Proteomes" id="UP000502415"/>
    </source>
</evidence>
<sequence length="571" mass="62451">MTIIELIRHLLPGGTDAFAVNAADSTEGSSPDYGACPTWPVDLFAVVATIVDCTGAYTLASPDRNNLKAHQQVLLMVEECASEWNTNVSEVPYFVKELWKAIAIGLGDFEITAIRESPFIVELLLLLFAIADETCIGMGWDVDPVEAPKRLFASLTFTALTGENAQVRLPHAPTSLCVMVPPDRAVVLPKSITSSVGCTIRSLSHYLALLPPSSVLQPSWILSSRKAPEPESAAATAGDDIRLLLVPFPFTIHASSFKLTSARQKMGDNHVPAYFGIDQRWLTHEEKALSGQALAAGLILPLIEQCRRETGHVPTGVVLPECALTSQVAGDLVKALAKTGIEFLITGVLDYEDGKYFNRALTCAIQTDGTVAIKEQNKHHRWRLDRSQTDRYGLRFDEDPDNNQWWEDIDVSQRRLPFFAMRKDMSLATLICEDLARTDPAMTAIRAVGPNLVVALLMDGPQLAVRWPGRYATVLAEDPGAAVLSFTCAAMVDRSNWLEAKPARSIGLWRDGAGRTQEIGLPAGTQGVVLTLQSKSKHQNTLDNRSDHSLSRQLTLRTVVPLCLASPPKWL</sequence>
<name>A0A7Z2W2J8_9BURK</name>
<dbReference type="Proteomes" id="UP000502415">
    <property type="component" value="Plasmid unnamed1"/>
</dbReference>
<proteinExistence type="predicted"/>
<keyword evidence="2" id="KW-1185">Reference proteome</keyword>
<reference evidence="1 2" key="1">
    <citation type="submission" date="2020-04" db="EMBL/GenBank/DDBJ databases">
        <title>Genome sequencing of novel species.</title>
        <authorList>
            <person name="Heo J."/>
            <person name="Kim S.-J."/>
            <person name="Kim J.-S."/>
            <person name="Hong S.-B."/>
            <person name="Kwon S.-W."/>
        </authorList>
    </citation>
    <scope>NUCLEOTIDE SEQUENCE [LARGE SCALE GENOMIC DNA]</scope>
    <source>
        <strain evidence="1 2">GN2-R2</strain>
        <plasmid evidence="1 2">unnamed1</plasmid>
    </source>
</reference>
<organism evidence="1 2">
    <name type="scientific">Massilia forsythiae</name>
    <dbReference type="NCBI Taxonomy" id="2728020"/>
    <lineage>
        <taxon>Bacteria</taxon>
        <taxon>Pseudomonadati</taxon>
        <taxon>Pseudomonadota</taxon>
        <taxon>Betaproteobacteria</taxon>
        <taxon>Burkholderiales</taxon>
        <taxon>Oxalobacteraceae</taxon>
        <taxon>Telluria group</taxon>
        <taxon>Massilia</taxon>
    </lineage>
</organism>
<gene>
    <name evidence="1" type="ORF">HH212_26665</name>
</gene>
<dbReference type="KEGG" id="mfy:HH212_26665"/>
<protein>
    <submittedName>
        <fullName evidence="1">Uncharacterized protein</fullName>
    </submittedName>
</protein>
<evidence type="ECO:0000313" key="1">
    <source>
        <dbReference type="EMBL" id="QJE03681.1"/>
    </source>
</evidence>
<dbReference type="AlphaFoldDB" id="A0A7Z2W2J8"/>